<accession>A0A8T5UUY1</accession>
<keyword evidence="1" id="KW-0418">Kinase</keyword>
<dbReference type="AlphaFoldDB" id="A0A8T5UUY1"/>
<evidence type="ECO:0000313" key="1">
    <source>
        <dbReference type="EMBL" id="MBZ2165736.1"/>
    </source>
</evidence>
<dbReference type="SUPFAM" id="SSF52540">
    <property type="entry name" value="P-loop containing nucleoside triphosphate hydrolases"/>
    <property type="match status" value="1"/>
</dbReference>
<keyword evidence="1" id="KW-0808">Transferase</keyword>
<dbReference type="RefSeq" id="WP_223791326.1">
    <property type="nucleotide sequence ID" value="NZ_JAIOUQ010000007.1"/>
</dbReference>
<dbReference type="NCBIfam" id="NF003122">
    <property type="entry name" value="PRK04040.1"/>
    <property type="match status" value="1"/>
</dbReference>
<dbReference type="EC" id="2.7.4.3" evidence="1"/>
<dbReference type="EMBL" id="JAIOUQ010000007">
    <property type="protein sequence ID" value="MBZ2165736.1"/>
    <property type="molecule type" value="Genomic_DNA"/>
</dbReference>
<dbReference type="GO" id="GO:0004017">
    <property type="term" value="F:AMP kinase activity"/>
    <property type="evidence" value="ECO:0007669"/>
    <property type="project" value="UniProtKB-EC"/>
</dbReference>
<name>A0A8T5UUY1_9EURY</name>
<dbReference type="InterPro" id="IPR027417">
    <property type="entry name" value="P-loop_NTPase"/>
</dbReference>
<comment type="caution">
    <text evidence="1">The sequence shown here is derived from an EMBL/GenBank/DDBJ whole genome shotgun (WGS) entry which is preliminary data.</text>
</comment>
<dbReference type="Gene3D" id="3.40.50.300">
    <property type="entry name" value="P-loop containing nucleotide triphosphate hydrolases"/>
    <property type="match status" value="1"/>
</dbReference>
<dbReference type="Proteomes" id="UP000825933">
    <property type="component" value="Unassembled WGS sequence"/>
</dbReference>
<dbReference type="Pfam" id="PF13207">
    <property type="entry name" value="AAA_17"/>
    <property type="match status" value="1"/>
</dbReference>
<keyword evidence="2" id="KW-1185">Reference proteome</keyword>
<sequence length="187" mass="21213">MIHWNIAAIVGVPGVGKTSLCISAAGVLGYRYVNYGELMLDVAKSRNLATNRDEMFNLSIEVQEYLWKTAAIKIKDMQVSSNKILVDLHGVDRSNIGYIISLPIGIISPDIIIVVESSYENIIQRRKSDKFRERKLDNLESITEYMNILRMSMVAYSVIYGSHLTLLENDDFEKCLNELIKVLSESY</sequence>
<gene>
    <name evidence="1" type="ORF">K8N75_06750</name>
</gene>
<evidence type="ECO:0000313" key="2">
    <source>
        <dbReference type="Proteomes" id="UP000825933"/>
    </source>
</evidence>
<protein>
    <submittedName>
        <fullName evidence="1">Adenylate kinase</fullName>
        <ecNumber evidence="1">2.7.4.3</ecNumber>
    </submittedName>
</protein>
<reference evidence="2" key="1">
    <citation type="journal article" date="2022" name="Microbiol. Resour. Announc.">
        <title>Draft Genome Sequence of a Methanogenic Archaeon from West Spitsbergen Permafrost.</title>
        <authorList>
            <person name="Trubitsyn V."/>
            <person name="Rivkina E."/>
            <person name="Shcherbakova V."/>
        </authorList>
    </citation>
    <scope>NUCLEOTIDE SEQUENCE [LARGE SCALE GENOMIC DNA]</scope>
    <source>
        <strain evidence="2">VT</strain>
    </source>
</reference>
<organism evidence="1 2">
    <name type="scientific">Methanobacterium spitsbergense</name>
    <dbReference type="NCBI Taxonomy" id="2874285"/>
    <lineage>
        <taxon>Archaea</taxon>
        <taxon>Methanobacteriati</taxon>
        <taxon>Methanobacteriota</taxon>
        <taxon>Methanomada group</taxon>
        <taxon>Methanobacteria</taxon>
        <taxon>Methanobacteriales</taxon>
        <taxon>Methanobacteriaceae</taxon>
        <taxon>Methanobacterium</taxon>
    </lineage>
</organism>
<proteinExistence type="predicted"/>